<keyword evidence="2" id="KW-1185">Reference proteome</keyword>
<sequence length="150" mass="17107">MNDDLMVEFTVEEVRAAVYNIPPLKASGMDGFLVFFYQKYWHVVRADITNYYLAILRCLGCCMGIRTSVSIWNDCWLSRPSDCKVQHVAVTTSVSWVSDLMVPGLYKWDEVKIYDIFVVDEAERILSIPLAQFGPLIFLSGRVLLLGSIQ</sequence>
<organism evidence="1 2">
    <name type="scientific">Gossypium arboreum</name>
    <name type="common">Tree cotton</name>
    <name type="synonym">Gossypium nanking</name>
    <dbReference type="NCBI Taxonomy" id="29729"/>
    <lineage>
        <taxon>Eukaryota</taxon>
        <taxon>Viridiplantae</taxon>
        <taxon>Streptophyta</taxon>
        <taxon>Embryophyta</taxon>
        <taxon>Tracheophyta</taxon>
        <taxon>Spermatophyta</taxon>
        <taxon>Magnoliopsida</taxon>
        <taxon>eudicotyledons</taxon>
        <taxon>Gunneridae</taxon>
        <taxon>Pentapetalae</taxon>
        <taxon>rosids</taxon>
        <taxon>malvids</taxon>
        <taxon>Malvales</taxon>
        <taxon>Malvaceae</taxon>
        <taxon>Malvoideae</taxon>
        <taxon>Gossypium</taxon>
    </lineage>
</organism>
<comment type="caution">
    <text evidence="1">The sequence shown here is derived from an EMBL/GenBank/DDBJ whole genome shotgun (WGS) entry which is preliminary data.</text>
</comment>
<accession>A0ABR0QMV7</accession>
<gene>
    <name evidence="1" type="ORF">PVK06_009574</name>
</gene>
<name>A0ABR0QMV7_GOSAR</name>
<evidence type="ECO:0000313" key="2">
    <source>
        <dbReference type="Proteomes" id="UP001358586"/>
    </source>
</evidence>
<evidence type="ECO:0000313" key="1">
    <source>
        <dbReference type="EMBL" id="KAK5840671.1"/>
    </source>
</evidence>
<dbReference type="EMBL" id="JARKNE010000003">
    <property type="protein sequence ID" value="KAK5840671.1"/>
    <property type="molecule type" value="Genomic_DNA"/>
</dbReference>
<protein>
    <submittedName>
        <fullName evidence="1">Uncharacterized protein</fullName>
    </submittedName>
</protein>
<dbReference type="Proteomes" id="UP001358586">
    <property type="component" value="Chromosome 3"/>
</dbReference>
<proteinExistence type="predicted"/>
<reference evidence="1 2" key="1">
    <citation type="submission" date="2023-03" db="EMBL/GenBank/DDBJ databases">
        <title>WGS of Gossypium arboreum.</title>
        <authorList>
            <person name="Yu D."/>
        </authorList>
    </citation>
    <scope>NUCLEOTIDE SEQUENCE [LARGE SCALE GENOMIC DNA]</scope>
    <source>
        <tissue evidence="1">Leaf</tissue>
    </source>
</reference>